<comment type="similarity">
    <text evidence="1 8">Belongs to the TRAFAC class translation factor GTPase superfamily. Classic translation factor GTPase family. IF-2 subfamily.</text>
</comment>
<dbReference type="InterPro" id="IPR000178">
    <property type="entry name" value="TF_IF2_bacterial-like"/>
</dbReference>
<keyword evidence="3 8" id="KW-0396">Initiation factor</keyword>
<evidence type="ECO:0000256" key="6">
    <source>
        <dbReference type="ARBA" id="ARBA00023134"/>
    </source>
</evidence>
<dbReference type="FunFam" id="3.40.50.10050:FF:000001">
    <property type="entry name" value="Translation initiation factor IF-2"/>
    <property type="match status" value="1"/>
</dbReference>
<dbReference type="Proteomes" id="UP000034798">
    <property type="component" value="Unassembled WGS sequence"/>
</dbReference>
<keyword evidence="5 8" id="KW-0648">Protein biosynthesis</keyword>
<evidence type="ECO:0000256" key="2">
    <source>
        <dbReference type="ARBA" id="ARBA00020675"/>
    </source>
</evidence>
<comment type="function">
    <text evidence="8">One of the essential components for the initiation of protein synthesis. Protects formylmethionyl-tRNA from spontaneous hydrolysis and promotes its binding to the 30S ribosomal subunits. Also involved in the hydrolysis of GTP during the formation of the 70S ribosomal complex.</text>
</comment>
<evidence type="ECO:0000256" key="1">
    <source>
        <dbReference type="ARBA" id="ARBA00007733"/>
    </source>
</evidence>
<sequence>VDHGKTTLLDYIRTTKVAAREAGGITQSIGAYQATFRPKGDPANGGGKDKLLTFIDTPGHAAFSKMRSRGAQVADVVVLVVASDDSVQPQTIESIKHIKAAGVPYVVAINKIDKPDANVEVVKAELTQHEVFVEGYGGNTPFVLISGKTGAGVDTLLETILLLAELEEIPYSEEESLTAPIIEAKLDPKKGALVSAIVKTGTLSIGDMVHTETAVAKVRAFFNDQGVAITKATPGMPVQILGFQTLPSVGEVIVPGTVAELMEQNNLAPANIVAPVIDPLVKRLNLIIKADTAGSLEAIKGSFTSDVFLITAGTGDISESDVLMAAATGSIILGFNVRVSPSVAKLAEAEKVIIKNHKIIYEILEYVEKKVLKLMEPTIDEDQLGTATVIKVFEINGDKIAGCRVENGRFETGDTIHLNKTDGTVKDARIKSMRIGKEEVKKVPSGSECGLFLFPNLDVREKDVIIAYKKKLDDI</sequence>
<reference evidence="10 11" key="1">
    <citation type="journal article" date="2015" name="Nature">
        <title>rRNA introns, odd ribosomes, and small enigmatic genomes across a large radiation of phyla.</title>
        <authorList>
            <person name="Brown C.T."/>
            <person name="Hug L.A."/>
            <person name="Thomas B.C."/>
            <person name="Sharon I."/>
            <person name="Castelle C.J."/>
            <person name="Singh A."/>
            <person name="Wilkins M.J."/>
            <person name="Williams K.H."/>
            <person name="Banfield J.F."/>
        </authorList>
    </citation>
    <scope>NUCLEOTIDE SEQUENCE [LARGE SCALE GENOMIC DNA]</scope>
</reference>
<dbReference type="GO" id="GO:0005525">
    <property type="term" value="F:GTP binding"/>
    <property type="evidence" value="ECO:0007669"/>
    <property type="project" value="UniProtKB-KW"/>
</dbReference>
<dbReference type="InterPro" id="IPR009000">
    <property type="entry name" value="Transl_B-barrel_sf"/>
</dbReference>
<dbReference type="PRINTS" id="PR00315">
    <property type="entry name" value="ELONGATNFCT"/>
</dbReference>
<dbReference type="InterPro" id="IPR005225">
    <property type="entry name" value="Small_GTP-bd"/>
</dbReference>
<dbReference type="InterPro" id="IPR015760">
    <property type="entry name" value="TIF_IF2"/>
</dbReference>
<dbReference type="SUPFAM" id="SSF52540">
    <property type="entry name" value="P-loop containing nucleoside triphosphate hydrolases"/>
    <property type="match status" value="1"/>
</dbReference>
<dbReference type="GO" id="GO:0003743">
    <property type="term" value="F:translation initiation factor activity"/>
    <property type="evidence" value="ECO:0007669"/>
    <property type="project" value="UniProtKB-UniRule"/>
</dbReference>
<dbReference type="NCBIfam" id="TIGR00487">
    <property type="entry name" value="IF-2"/>
    <property type="match status" value="1"/>
</dbReference>
<evidence type="ECO:0000256" key="4">
    <source>
        <dbReference type="ARBA" id="ARBA00022741"/>
    </source>
</evidence>
<dbReference type="SUPFAM" id="SSF52156">
    <property type="entry name" value="Initiation factor IF2/eIF5b, domain 3"/>
    <property type="match status" value="1"/>
</dbReference>
<dbReference type="InterPro" id="IPR027417">
    <property type="entry name" value="P-loop_NTPase"/>
</dbReference>
<dbReference type="GO" id="GO:0005737">
    <property type="term" value="C:cytoplasm"/>
    <property type="evidence" value="ECO:0007669"/>
    <property type="project" value="UniProtKB-UniRule"/>
</dbReference>
<dbReference type="Gene3D" id="3.40.50.10050">
    <property type="entry name" value="Translation initiation factor IF- 2, domain 3"/>
    <property type="match status" value="1"/>
</dbReference>
<dbReference type="PANTHER" id="PTHR43381">
    <property type="entry name" value="TRANSLATION INITIATION FACTOR IF-2-RELATED"/>
    <property type="match status" value="1"/>
</dbReference>
<dbReference type="Pfam" id="PF22042">
    <property type="entry name" value="EF-G_D2"/>
    <property type="match status" value="1"/>
</dbReference>
<evidence type="ECO:0000259" key="9">
    <source>
        <dbReference type="PROSITE" id="PS51722"/>
    </source>
</evidence>
<dbReference type="AlphaFoldDB" id="A0A0G0G6J8"/>
<dbReference type="InterPro" id="IPR053905">
    <property type="entry name" value="EF-G-like_DII"/>
</dbReference>
<evidence type="ECO:0000256" key="7">
    <source>
        <dbReference type="NCBIfam" id="TIGR00487"/>
    </source>
</evidence>
<dbReference type="Gene3D" id="2.40.30.10">
    <property type="entry name" value="Translation factors"/>
    <property type="match status" value="2"/>
</dbReference>
<dbReference type="Gene3D" id="3.40.50.300">
    <property type="entry name" value="P-loop containing nucleotide triphosphate hydrolases"/>
    <property type="match status" value="1"/>
</dbReference>
<protein>
    <recommendedName>
        <fullName evidence="2 7">Translation initiation factor IF-2</fullName>
    </recommendedName>
</protein>
<dbReference type="Pfam" id="PF11987">
    <property type="entry name" value="IF-2"/>
    <property type="match status" value="1"/>
</dbReference>
<dbReference type="Pfam" id="PF00009">
    <property type="entry name" value="GTP_EFTU"/>
    <property type="match status" value="1"/>
</dbReference>
<evidence type="ECO:0000256" key="3">
    <source>
        <dbReference type="ARBA" id="ARBA00022540"/>
    </source>
</evidence>
<dbReference type="PROSITE" id="PS51722">
    <property type="entry name" value="G_TR_2"/>
    <property type="match status" value="1"/>
</dbReference>
<dbReference type="NCBIfam" id="TIGR00231">
    <property type="entry name" value="small_GTP"/>
    <property type="match status" value="1"/>
</dbReference>
<dbReference type="EMBL" id="LBQZ01000051">
    <property type="protein sequence ID" value="KKP87362.1"/>
    <property type="molecule type" value="Genomic_DNA"/>
</dbReference>
<dbReference type="SUPFAM" id="SSF50447">
    <property type="entry name" value="Translation proteins"/>
    <property type="match status" value="2"/>
</dbReference>
<dbReference type="PATRIC" id="fig|1618752.3.peg.640"/>
<proteinExistence type="inferred from homology"/>
<dbReference type="GO" id="GO:0003924">
    <property type="term" value="F:GTPase activity"/>
    <property type="evidence" value="ECO:0007669"/>
    <property type="project" value="InterPro"/>
</dbReference>
<evidence type="ECO:0000313" key="11">
    <source>
        <dbReference type="Proteomes" id="UP000034798"/>
    </source>
</evidence>
<feature type="domain" description="Tr-type G" evidence="9">
    <location>
        <begin position="1"/>
        <end position="171"/>
    </location>
</feature>
<dbReference type="PANTHER" id="PTHR43381:SF5">
    <property type="entry name" value="TR-TYPE G DOMAIN-CONTAINING PROTEIN"/>
    <property type="match status" value="1"/>
</dbReference>
<comment type="caution">
    <text evidence="10">The sequence shown here is derived from an EMBL/GenBank/DDBJ whole genome shotgun (WGS) entry which is preliminary data.</text>
</comment>
<dbReference type="CDD" id="cd01887">
    <property type="entry name" value="IF2_eIF5B"/>
    <property type="match status" value="1"/>
</dbReference>
<evidence type="ECO:0000256" key="5">
    <source>
        <dbReference type="ARBA" id="ARBA00022917"/>
    </source>
</evidence>
<dbReference type="InterPro" id="IPR036925">
    <property type="entry name" value="TIF_IF2_dom3_sf"/>
</dbReference>
<dbReference type="FunFam" id="3.40.50.300:FF:000019">
    <property type="entry name" value="Translation initiation factor IF-2"/>
    <property type="match status" value="1"/>
</dbReference>
<name>A0A0G0G6J8_9BACT</name>
<gene>
    <name evidence="10" type="ORF">UR91_C0051G0004</name>
</gene>
<evidence type="ECO:0000313" key="10">
    <source>
        <dbReference type="EMBL" id="KKP87362.1"/>
    </source>
</evidence>
<feature type="non-terminal residue" evidence="10">
    <location>
        <position position="1"/>
    </location>
</feature>
<dbReference type="InterPro" id="IPR023115">
    <property type="entry name" value="TIF_IF2_dom3"/>
</dbReference>
<organism evidence="10 11">
    <name type="scientific">Candidatus Nomurabacteria bacterium GW2011_GWC2_35_8</name>
    <dbReference type="NCBI Taxonomy" id="1618752"/>
    <lineage>
        <taxon>Bacteria</taxon>
        <taxon>Candidatus Nomuraibacteriota</taxon>
    </lineage>
</organism>
<keyword evidence="6" id="KW-0342">GTP-binding</keyword>
<accession>A0A0G0G6J8</accession>
<evidence type="ECO:0000256" key="8">
    <source>
        <dbReference type="RuleBase" id="RU000644"/>
    </source>
</evidence>
<keyword evidence="4" id="KW-0547">Nucleotide-binding</keyword>
<dbReference type="InterPro" id="IPR000795">
    <property type="entry name" value="T_Tr_GTP-bd_dom"/>
</dbReference>